<feature type="compositionally biased region" description="Basic and acidic residues" evidence="1">
    <location>
        <begin position="1"/>
        <end position="10"/>
    </location>
</feature>
<feature type="compositionally biased region" description="Acidic residues" evidence="1">
    <location>
        <begin position="53"/>
        <end position="62"/>
    </location>
</feature>
<sequence>MLPDGTKIERLAPITLIPEGDDSSQSDDDISQYDNNFSQDDDDSFRADHDYNSDDEEDVPTPEETLDFFLSNKKTWILPSGNDFNDIVAKRISENAKMIDLSAHMKQWFLIEDREFIMKDYKALLQVSEMSDKECSFIKLVEDMVHKVMNRLRKSRYLFYNSPIQVDKMLVEDLVEDFYIVFPGPKFELPTKLQNIGKLKTSINVINSVLNTYKKTCEIIENLETMHHEFDDIFDDLDTAKPTTHFKSKQIHKPWWTPKAKNHK</sequence>
<proteinExistence type="predicted"/>
<feature type="compositionally biased region" description="Acidic residues" evidence="1">
    <location>
        <begin position="19"/>
        <end position="31"/>
    </location>
</feature>
<reference evidence="2 3" key="1">
    <citation type="submission" date="2017-11" db="EMBL/GenBank/DDBJ databases">
        <title>The genome of Rhizophagus clarus HR1 reveals common genetic basis of auxotrophy among arbuscular mycorrhizal fungi.</title>
        <authorList>
            <person name="Kobayashi Y."/>
        </authorList>
    </citation>
    <scope>NUCLEOTIDE SEQUENCE [LARGE SCALE GENOMIC DNA]</scope>
    <source>
        <strain evidence="2 3">HR1</strain>
    </source>
</reference>
<evidence type="ECO:0000313" key="2">
    <source>
        <dbReference type="EMBL" id="GBC09158.1"/>
    </source>
</evidence>
<gene>
    <name evidence="2" type="ORF">RclHR1_08650001</name>
</gene>
<organism evidence="2 3">
    <name type="scientific">Rhizophagus clarus</name>
    <dbReference type="NCBI Taxonomy" id="94130"/>
    <lineage>
        <taxon>Eukaryota</taxon>
        <taxon>Fungi</taxon>
        <taxon>Fungi incertae sedis</taxon>
        <taxon>Mucoromycota</taxon>
        <taxon>Glomeromycotina</taxon>
        <taxon>Glomeromycetes</taxon>
        <taxon>Glomerales</taxon>
        <taxon>Glomeraceae</taxon>
        <taxon>Rhizophagus</taxon>
    </lineage>
</organism>
<feature type="region of interest" description="Disordered" evidence="1">
    <location>
        <begin position="1"/>
        <end position="62"/>
    </location>
</feature>
<dbReference type="AlphaFoldDB" id="A0A2Z6S1B8"/>
<name>A0A2Z6S1B8_9GLOM</name>
<evidence type="ECO:0000313" key="3">
    <source>
        <dbReference type="Proteomes" id="UP000247702"/>
    </source>
</evidence>
<keyword evidence="3" id="KW-1185">Reference proteome</keyword>
<accession>A0A2Z6S1B8</accession>
<evidence type="ECO:0000256" key="1">
    <source>
        <dbReference type="SAM" id="MobiDB-lite"/>
    </source>
</evidence>
<dbReference type="EMBL" id="BEXD01004276">
    <property type="protein sequence ID" value="GBC09158.1"/>
    <property type="molecule type" value="Genomic_DNA"/>
</dbReference>
<protein>
    <submittedName>
        <fullName evidence="2">Uncharacterized protein</fullName>
    </submittedName>
</protein>
<dbReference type="Proteomes" id="UP000247702">
    <property type="component" value="Unassembled WGS sequence"/>
</dbReference>
<comment type="caution">
    <text evidence="2">The sequence shown here is derived from an EMBL/GenBank/DDBJ whole genome shotgun (WGS) entry which is preliminary data.</text>
</comment>